<reference evidence="2 3" key="1">
    <citation type="journal article" date="2006" name="Genome Res.">
        <title>Skewed genomic variability in strains of the toxigenic bacterial pathogen, Clostridium perfringens.</title>
        <authorList>
            <person name="Myers G.S."/>
            <person name="Rasko D.A."/>
            <person name="Cheung J.K."/>
            <person name="Ravel J."/>
            <person name="Seshadri R."/>
            <person name="Deboy R.T."/>
            <person name="Ren Q."/>
            <person name="Varga J."/>
            <person name="Awad M.M."/>
            <person name="Brinkac L.M."/>
            <person name="Daugherty S.C."/>
            <person name="Haft D.H."/>
            <person name="Dodson R.J."/>
            <person name="Madupu R."/>
            <person name="Nelson W.C."/>
            <person name="Rosovitz M.J."/>
            <person name="Sullivan S.A."/>
            <person name="Khouri H."/>
            <person name="Dimitrov G.I."/>
            <person name="Watkins K.L."/>
            <person name="Mulligan S."/>
            <person name="Benton J."/>
            <person name="Radune D."/>
            <person name="Fisher D.J."/>
            <person name="Atkins H.S."/>
            <person name="Hiscox T."/>
            <person name="Jost B.H."/>
            <person name="Billington S.J."/>
            <person name="Songer J.G."/>
            <person name="McClane B.A."/>
            <person name="Titball R.W."/>
            <person name="Rood J.I."/>
            <person name="Melville S.B."/>
            <person name="Paulsen I.T."/>
        </authorList>
    </citation>
    <scope>NUCLEOTIDE SEQUENCE [LARGE SCALE GENOMIC DNA]</scope>
    <source>
        <strain evidence="3">ATCC 13124 / DSM 756 / JCM 1290 / NCIMB 6125 / NCTC 8237 / S 107 / Type A</strain>
    </source>
</reference>
<dbReference type="PaxDb" id="195103-CPF_1680"/>
<feature type="transmembrane region" description="Helical" evidence="1">
    <location>
        <begin position="188"/>
        <end position="210"/>
    </location>
</feature>
<evidence type="ECO:0008006" key="4">
    <source>
        <dbReference type="Google" id="ProtNLM"/>
    </source>
</evidence>
<dbReference type="Proteomes" id="UP000001823">
    <property type="component" value="Chromosome"/>
</dbReference>
<gene>
    <name evidence="2" type="ordered locus">CPF_1680</name>
</gene>
<dbReference type="InterPro" id="IPR010374">
    <property type="entry name" value="DUF969"/>
</dbReference>
<accession>A0A0H2YSU1</accession>
<keyword evidence="3" id="KW-1185">Reference proteome</keyword>
<organism evidence="2 3">
    <name type="scientific">Clostridium perfringens (strain ATCC 13124 / DSM 756 / JCM 1290 / NCIMB 6125 / NCTC 8237 / Type A)</name>
    <dbReference type="NCBI Taxonomy" id="195103"/>
    <lineage>
        <taxon>Bacteria</taxon>
        <taxon>Bacillati</taxon>
        <taxon>Bacillota</taxon>
        <taxon>Clostridia</taxon>
        <taxon>Eubacteriales</taxon>
        <taxon>Clostridiaceae</taxon>
        <taxon>Clostridium</taxon>
    </lineage>
</organism>
<sequence length="226" mass="24537">MELIGIVIVIIGFALKFDTIAVVLVAGLSTGLVAHMSLYEILEKLGSTFVSQRHMTLFILTLPVIGMCERFGLKERAITLIKNMKNMSTGKLLSCYLFIREVGAAVSLRLSGQAQFIRPLINPMAQGAAFSKYGELDDKNEDLIKGTAAAMDNYGNFFGQNVFLASSGVLLIAGTLEELGYGVNALDIAKASVPIAIIALILGVLQNRLLDKRLSRNLSKNKEEIK</sequence>
<keyword evidence="1" id="KW-0812">Transmembrane</keyword>
<evidence type="ECO:0000313" key="2">
    <source>
        <dbReference type="EMBL" id="ABG83823.2"/>
    </source>
</evidence>
<feature type="transmembrane region" description="Helical" evidence="1">
    <location>
        <begin position="7"/>
        <end position="34"/>
    </location>
</feature>
<dbReference type="RefSeq" id="WP_011590838.1">
    <property type="nucleotide sequence ID" value="NC_008261.1"/>
</dbReference>
<evidence type="ECO:0000256" key="1">
    <source>
        <dbReference type="SAM" id="Phobius"/>
    </source>
</evidence>
<protein>
    <recommendedName>
        <fullName evidence="4">DUF969 domain-containing protein</fullName>
    </recommendedName>
</protein>
<dbReference type="AlphaFoldDB" id="A0A0H2YSU1"/>
<dbReference type="eggNOG" id="COG3819">
    <property type="taxonomic scope" value="Bacteria"/>
</dbReference>
<feature type="transmembrane region" description="Helical" evidence="1">
    <location>
        <begin position="54"/>
        <end position="73"/>
    </location>
</feature>
<dbReference type="STRING" id="195103.CPF_1680"/>
<dbReference type="EMBL" id="CP000246">
    <property type="protein sequence ID" value="ABG83823.2"/>
    <property type="molecule type" value="Genomic_DNA"/>
</dbReference>
<dbReference type="Pfam" id="PF06149">
    <property type="entry name" value="DUF969"/>
    <property type="match status" value="1"/>
</dbReference>
<feature type="transmembrane region" description="Helical" evidence="1">
    <location>
        <begin position="157"/>
        <end position="176"/>
    </location>
</feature>
<dbReference type="HOGENOM" id="CLU_099769_0_0_9"/>
<keyword evidence="1" id="KW-0472">Membrane</keyword>
<dbReference type="KEGG" id="cpf:CPF_1680"/>
<evidence type="ECO:0000313" key="3">
    <source>
        <dbReference type="Proteomes" id="UP000001823"/>
    </source>
</evidence>
<proteinExistence type="predicted"/>
<name>A0A0H2YSU1_CLOP1</name>
<keyword evidence="1" id="KW-1133">Transmembrane helix</keyword>